<dbReference type="EMBL" id="CAJVPI010000839">
    <property type="protein sequence ID" value="CAG8576260.1"/>
    <property type="molecule type" value="Genomic_DNA"/>
</dbReference>
<dbReference type="Proteomes" id="UP000789739">
    <property type="component" value="Unassembled WGS sequence"/>
</dbReference>
<protein>
    <submittedName>
        <fullName evidence="2">6835_t:CDS:1</fullName>
    </submittedName>
</protein>
<proteinExistence type="predicted"/>
<evidence type="ECO:0000313" key="2">
    <source>
        <dbReference type="EMBL" id="CAG8576260.1"/>
    </source>
</evidence>
<gene>
    <name evidence="2" type="ORF">PBRASI_LOCUS6377</name>
</gene>
<dbReference type="AlphaFoldDB" id="A0A9N9BPK7"/>
<feature type="compositionally biased region" description="Acidic residues" evidence="1">
    <location>
        <begin position="23"/>
        <end position="43"/>
    </location>
</feature>
<keyword evidence="3" id="KW-1185">Reference proteome</keyword>
<accession>A0A9N9BPK7</accession>
<feature type="compositionally biased region" description="Basic and acidic residues" evidence="1">
    <location>
        <begin position="44"/>
        <end position="54"/>
    </location>
</feature>
<sequence>TKFNVHLLHPKNGTVHETMFNDDNLDNSDEEDTEENCEDEMEEDNGKIHSNEGL</sequence>
<comment type="caution">
    <text evidence="2">The sequence shown here is derived from an EMBL/GenBank/DDBJ whole genome shotgun (WGS) entry which is preliminary data.</text>
</comment>
<reference evidence="2" key="1">
    <citation type="submission" date="2021-06" db="EMBL/GenBank/DDBJ databases">
        <authorList>
            <person name="Kallberg Y."/>
            <person name="Tangrot J."/>
            <person name="Rosling A."/>
        </authorList>
    </citation>
    <scope>NUCLEOTIDE SEQUENCE</scope>
    <source>
        <strain evidence="2">BR232B</strain>
    </source>
</reference>
<feature type="non-terminal residue" evidence="2">
    <location>
        <position position="1"/>
    </location>
</feature>
<feature type="region of interest" description="Disordered" evidence="1">
    <location>
        <begin position="14"/>
        <end position="54"/>
    </location>
</feature>
<name>A0A9N9BPK7_9GLOM</name>
<evidence type="ECO:0000313" key="3">
    <source>
        <dbReference type="Proteomes" id="UP000789739"/>
    </source>
</evidence>
<organism evidence="2 3">
    <name type="scientific">Paraglomus brasilianum</name>
    <dbReference type="NCBI Taxonomy" id="144538"/>
    <lineage>
        <taxon>Eukaryota</taxon>
        <taxon>Fungi</taxon>
        <taxon>Fungi incertae sedis</taxon>
        <taxon>Mucoromycota</taxon>
        <taxon>Glomeromycotina</taxon>
        <taxon>Glomeromycetes</taxon>
        <taxon>Paraglomerales</taxon>
        <taxon>Paraglomeraceae</taxon>
        <taxon>Paraglomus</taxon>
    </lineage>
</organism>
<evidence type="ECO:0000256" key="1">
    <source>
        <dbReference type="SAM" id="MobiDB-lite"/>
    </source>
</evidence>